<evidence type="ECO:0000313" key="2">
    <source>
        <dbReference type="Proteomes" id="UP000434582"/>
    </source>
</evidence>
<dbReference type="Pfam" id="PF04985">
    <property type="entry name" value="Phage_tube"/>
    <property type="match status" value="1"/>
</dbReference>
<organism evidence="1 2">
    <name type="scientific">Roseospira navarrensis</name>
    <dbReference type="NCBI Taxonomy" id="140058"/>
    <lineage>
        <taxon>Bacteria</taxon>
        <taxon>Pseudomonadati</taxon>
        <taxon>Pseudomonadota</taxon>
        <taxon>Alphaproteobacteria</taxon>
        <taxon>Rhodospirillales</taxon>
        <taxon>Rhodospirillaceae</taxon>
        <taxon>Roseospira</taxon>
    </lineage>
</organism>
<accession>A0A7X2D4H3</accession>
<reference evidence="1 2" key="1">
    <citation type="submission" date="2019-10" db="EMBL/GenBank/DDBJ databases">
        <title>Draft whole-genome sequence of the purple nonsulfur photosynthetic bacterium Roseospira navarrensis DSM 15114.</title>
        <authorList>
            <person name="Kyndt J.A."/>
            <person name="Meyer T.E."/>
        </authorList>
    </citation>
    <scope>NUCLEOTIDE SEQUENCE [LARGE SCALE GENOMIC DNA]</scope>
    <source>
        <strain evidence="1 2">DSM 15114</strain>
    </source>
</reference>
<sequence>MTGDTKMASLAKKLKAFTLYLDGVGYAGRVDELTPPKLTLKTEEYRAGDMDAPMDLDMGQEKLTLEASVGEYDSALWRQWGLSEGQQVACILRGSQGHGVNEEPVVLTCRGMVTEIDPGGWKAGDATGCKLTLSLMYYRVEINGLMDIEIDVLGAVRRVGGVDVLAARRRNLGLE</sequence>
<protein>
    <submittedName>
        <fullName evidence="1">Phage major tail tube protein</fullName>
    </submittedName>
</protein>
<gene>
    <name evidence="1" type="ORF">GHC57_15200</name>
</gene>
<name>A0A7X2D4H3_9PROT</name>
<dbReference type="EMBL" id="WIVE01000059">
    <property type="protein sequence ID" value="MQX37866.1"/>
    <property type="molecule type" value="Genomic_DNA"/>
</dbReference>
<evidence type="ECO:0000313" key="1">
    <source>
        <dbReference type="EMBL" id="MQX37866.1"/>
    </source>
</evidence>
<keyword evidence="2" id="KW-1185">Reference proteome</keyword>
<dbReference type="Proteomes" id="UP000434582">
    <property type="component" value="Unassembled WGS sequence"/>
</dbReference>
<dbReference type="NCBIfam" id="TIGR01611">
    <property type="entry name" value="tail_tube"/>
    <property type="match status" value="1"/>
</dbReference>
<comment type="caution">
    <text evidence="1">The sequence shown here is derived from an EMBL/GenBank/DDBJ whole genome shotgun (WGS) entry which is preliminary data.</text>
</comment>
<dbReference type="AlphaFoldDB" id="A0A7X2D4H3"/>
<proteinExistence type="predicted"/>
<dbReference type="OrthoDB" id="3078668at2"/>
<dbReference type="InterPro" id="IPR006498">
    <property type="entry name" value="Tail_tube"/>
</dbReference>